<name>A0A7D5IPT3_9EURY</name>
<accession>A0A7D5IPT3</accession>
<protein>
    <submittedName>
        <fullName evidence="7">YihY/virulence factor BrkB family protein</fullName>
    </submittedName>
</protein>
<dbReference type="Proteomes" id="UP000509594">
    <property type="component" value="Chromosome"/>
</dbReference>
<feature type="transmembrane region" description="Helical" evidence="6">
    <location>
        <begin position="176"/>
        <end position="197"/>
    </location>
</feature>
<organism evidence="7 8">
    <name type="scientific">Methanolobus zinderi</name>
    <dbReference type="NCBI Taxonomy" id="536044"/>
    <lineage>
        <taxon>Archaea</taxon>
        <taxon>Methanobacteriati</taxon>
        <taxon>Methanobacteriota</taxon>
        <taxon>Stenosarchaea group</taxon>
        <taxon>Methanomicrobia</taxon>
        <taxon>Methanosarcinales</taxon>
        <taxon>Methanosarcinaceae</taxon>
        <taxon>Methanolobus</taxon>
    </lineage>
</organism>
<evidence type="ECO:0000256" key="6">
    <source>
        <dbReference type="SAM" id="Phobius"/>
    </source>
</evidence>
<evidence type="ECO:0000256" key="4">
    <source>
        <dbReference type="ARBA" id="ARBA00022989"/>
    </source>
</evidence>
<dbReference type="OrthoDB" id="137001at2157"/>
<dbReference type="Pfam" id="PF03631">
    <property type="entry name" value="Virul_fac_BrkB"/>
    <property type="match status" value="1"/>
</dbReference>
<keyword evidence="5 6" id="KW-0472">Membrane</keyword>
<keyword evidence="3 6" id="KW-0812">Transmembrane</keyword>
<dbReference type="InterPro" id="IPR017039">
    <property type="entry name" value="Virul_fac_BrkB"/>
</dbReference>
<dbReference type="EMBL" id="CP058215">
    <property type="protein sequence ID" value="QLC50067.1"/>
    <property type="molecule type" value="Genomic_DNA"/>
</dbReference>
<feature type="transmembrane region" description="Helical" evidence="6">
    <location>
        <begin position="88"/>
        <end position="107"/>
    </location>
</feature>
<keyword evidence="2" id="KW-1003">Cell membrane</keyword>
<dbReference type="PANTHER" id="PTHR30213">
    <property type="entry name" value="INNER MEMBRANE PROTEIN YHJD"/>
    <property type="match status" value="1"/>
</dbReference>
<feature type="transmembrane region" description="Helical" evidence="6">
    <location>
        <begin position="240"/>
        <end position="265"/>
    </location>
</feature>
<dbReference type="PIRSF" id="PIRSF035875">
    <property type="entry name" value="RNase_BN"/>
    <property type="match status" value="1"/>
</dbReference>
<comment type="subcellular location">
    <subcellularLocation>
        <location evidence="1">Cell membrane</location>
        <topology evidence="1">Multi-pass membrane protein</topology>
    </subcellularLocation>
</comment>
<reference evidence="7 8" key="1">
    <citation type="submission" date="2020-06" db="EMBL/GenBank/DDBJ databases">
        <title>Methanolobus halotolerans sp. nov., isolated from a saline lake Tus in Siberia.</title>
        <authorList>
            <person name="Shen Y."/>
            <person name="Chen S.-C."/>
            <person name="Lai M.-C."/>
            <person name="Huang H.-H."/>
            <person name="Chiu H.-H."/>
            <person name="Tang S.-L."/>
            <person name="Rogozin D.Y."/>
            <person name="Degermendzhy A.G."/>
        </authorList>
    </citation>
    <scope>NUCLEOTIDE SEQUENCE [LARGE SCALE GENOMIC DNA]</scope>
    <source>
        <strain evidence="7 8">DSM 21339</strain>
    </source>
</reference>
<dbReference type="GO" id="GO:0005886">
    <property type="term" value="C:plasma membrane"/>
    <property type="evidence" value="ECO:0007669"/>
    <property type="project" value="UniProtKB-SubCell"/>
</dbReference>
<proteinExistence type="predicted"/>
<dbReference type="RefSeq" id="WP_176965123.1">
    <property type="nucleotide sequence ID" value="NZ_CP058215.1"/>
</dbReference>
<keyword evidence="8" id="KW-1185">Reference proteome</keyword>
<evidence type="ECO:0000256" key="5">
    <source>
        <dbReference type="ARBA" id="ARBA00023136"/>
    </source>
</evidence>
<dbReference type="KEGG" id="mzi:HWN40_07340"/>
<dbReference type="NCBIfam" id="TIGR00765">
    <property type="entry name" value="yihY_not_rbn"/>
    <property type="match status" value="1"/>
</dbReference>
<evidence type="ECO:0000256" key="2">
    <source>
        <dbReference type="ARBA" id="ARBA00022475"/>
    </source>
</evidence>
<gene>
    <name evidence="7" type="ORF">HWN40_07340</name>
</gene>
<evidence type="ECO:0000256" key="1">
    <source>
        <dbReference type="ARBA" id="ARBA00004651"/>
    </source>
</evidence>
<evidence type="ECO:0000256" key="3">
    <source>
        <dbReference type="ARBA" id="ARBA00022692"/>
    </source>
</evidence>
<dbReference type="PANTHER" id="PTHR30213:SF1">
    <property type="entry name" value="INNER MEMBRANE PROTEIN YHJD"/>
    <property type="match status" value="1"/>
</dbReference>
<feature type="transmembrane region" description="Helical" evidence="6">
    <location>
        <begin position="140"/>
        <end position="164"/>
    </location>
</feature>
<dbReference type="GeneID" id="55821477"/>
<keyword evidence="4 6" id="KW-1133">Transmembrane helix</keyword>
<evidence type="ECO:0000313" key="8">
    <source>
        <dbReference type="Proteomes" id="UP000509594"/>
    </source>
</evidence>
<feature type="transmembrane region" description="Helical" evidence="6">
    <location>
        <begin position="21"/>
        <end position="43"/>
    </location>
</feature>
<sequence length="276" mass="31274">MSKIKDLATQTFKRWSDYDGITDSAALAFIFLMSLPALLLFTISLGSIFVKDVTLQQRIISYASNIADQTTLNLLNSLFQQIPDTNTLTMGLIISILLFLWTAGNLFRQLQKTINGMWDVGYQPGAWYEESLRKRFSAMLAVFVFVLLLVASTFLEVILLNISQSFQNILPLPLNVIQYSTSVINLIILLLLFIYLYRVLPETKLDMKYVLTGSFLTVLFILIGKYAFSLYLLFGNPRSAYGSIGSLIAMFLWIYISAIIITVMAEFTKVYADYDS</sequence>
<dbReference type="AlphaFoldDB" id="A0A7D5IPT3"/>
<feature type="transmembrane region" description="Helical" evidence="6">
    <location>
        <begin position="209"/>
        <end position="234"/>
    </location>
</feature>
<evidence type="ECO:0000313" key="7">
    <source>
        <dbReference type="EMBL" id="QLC50067.1"/>
    </source>
</evidence>